<dbReference type="HOGENOM" id="CLU_043040_0_1_6"/>
<name>A0A061JMA7_STUST</name>
<dbReference type="Pfam" id="PF00263">
    <property type="entry name" value="Secretin"/>
    <property type="match status" value="1"/>
</dbReference>
<proteinExistence type="inferred from homology"/>
<dbReference type="Proteomes" id="UP000026923">
    <property type="component" value="Unassembled WGS sequence"/>
</dbReference>
<evidence type="ECO:0000256" key="3">
    <source>
        <dbReference type="ARBA" id="ARBA00023136"/>
    </source>
</evidence>
<gene>
    <name evidence="9" type="ORF">B597_012670</name>
</gene>
<evidence type="ECO:0000256" key="2">
    <source>
        <dbReference type="ARBA" id="ARBA00022729"/>
    </source>
</evidence>
<keyword evidence="5" id="KW-0813">Transport</keyword>
<evidence type="ECO:0000313" key="10">
    <source>
        <dbReference type="Proteomes" id="UP000026923"/>
    </source>
</evidence>
<keyword evidence="3" id="KW-0472">Membrane</keyword>
<dbReference type="InterPro" id="IPR005644">
    <property type="entry name" value="NolW-like"/>
</dbReference>
<evidence type="ECO:0000259" key="7">
    <source>
        <dbReference type="Pfam" id="PF00263"/>
    </source>
</evidence>
<dbReference type="GO" id="GO:0009279">
    <property type="term" value="C:cell outer membrane"/>
    <property type="evidence" value="ECO:0007669"/>
    <property type="project" value="UniProtKB-SubCell"/>
</dbReference>
<evidence type="ECO:0000256" key="5">
    <source>
        <dbReference type="RuleBase" id="RU004004"/>
    </source>
</evidence>
<evidence type="ECO:0008006" key="11">
    <source>
        <dbReference type="Google" id="ProtNLM"/>
    </source>
</evidence>
<dbReference type="PANTHER" id="PTHR30332:SF24">
    <property type="entry name" value="SECRETIN GSPD-RELATED"/>
    <property type="match status" value="1"/>
</dbReference>
<accession>A0A061JMA7</accession>
<dbReference type="Pfam" id="PF03958">
    <property type="entry name" value="Secretin_N"/>
    <property type="match status" value="1"/>
</dbReference>
<evidence type="ECO:0000313" key="9">
    <source>
        <dbReference type="EMBL" id="EWC40846.1"/>
    </source>
</evidence>
<organism evidence="9 10">
    <name type="scientific">Stutzerimonas stutzeri KOS6</name>
    <dbReference type="NCBI Taxonomy" id="1218352"/>
    <lineage>
        <taxon>Bacteria</taxon>
        <taxon>Pseudomonadati</taxon>
        <taxon>Pseudomonadota</taxon>
        <taxon>Gammaproteobacteria</taxon>
        <taxon>Pseudomonadales</taxon>
        <taxon>Pseudomonadaceae</taxon>
        <taxon>Stutzerimonas</taxon>
    </lineage>
</organism>
<comment type="caution">
    <text evidence="9">The sequence shown here is derived from an EMBL/GenBank/DDBJ whole genome shotgun (WGS) entry which is preliminary data.</text>
</comment>
<keyword evidence="2 6" id="KW-0732">Signal</keyword>
<dbReference type="InterPro" id="IPR004846">
    <property type="entry name" value="T2SS/T3SS_dom"/>
</dbReference>
<dbReference type="EMBL" id="AMCZ02000015">
    <property type="protein sequence ID" value="EWC40846.1"/>
    <property type="molecule type" value="Genomic_DNA"/>
</dbReference>
<dbReference type="InterPro" id="IPR050810">
    <property type="entry name" value="Bact_Secretion_Sys_Channel"/>
</dbReference>
<dbReference type="GO" id="GO:0015627">
    <property type="term" value="C:type II protein secretion system complex"/>
    <property type="evidence" value="ECO:0007669"/>
    <property type="project" value="TreeGrafter"/>
</dbReference>
<dbReference type="RefSeq" id="WP_003292000.1">
    <property type="nucleotide sequence ID" value="NZ_KK020676.1"/>
</dbReference>
<feature type="domain" description="NolW-like" evidence="8">
    <location>
        <begin position="104"/>
        <end position="177"/>
    </location>
</feature>
<comment type="similarity">
    <text evidence="4">Belongs to the bacterial secretin family.</text>
</comment>
<evidence type="ECO:0000256" key="1">
    <source>
        <dbReference type="ARBA" id="ARBA00004370"/>
    </source>
</evidence>
<dbReference type="eggNOG" id="COG1450">
    <property type="taxonomic scope" value="Bacteria"/>
</dbReference>
<protein>
    <recommendedName>
        <fullName evidence="11">NolW-like domain-containing protein</fullName>
    </recommendedName>
</protein>
<dbReference type="AlphaFoldDB" id="A0A061JMA7"/>
<dbReference type="PRINTS" id="PR01032">
    <property type="entry name" value="PHAGEIV"/>
</dbReference>
<feature type="chain" id="PRO_5001606259" description="NolW-like domain-containing protein" evidence="6">
    <location>
        <begin position="19"/>
        <end position="427"/>
    </location>
</feature>
<dbReference type="Gene3D" id="3.30.1370.120">
    <property type="match status" value="1"/>
</dbReference>
<reference evidence="9 10" key="1">
    <citation type="journal article" date="2013" name="Genome Announc.">
        <title>Draft Genome of the Nitrogen-Fixing Bacterium Pseudomonas stutzeri Strain KOS6 Isolated from Industrial Hydrocarbon Sludge.</title>
        <authorList>
            <person name="Grigoryeva T.V."/>
            <person name="Laikov A.V."/>
            <person name="Naumova R.P."/>
            <person name="Manolov A.I."/>
            <person name="Larin A.K."/>
            <person name="Karpova I.Y."/>
            <person name="Semashko T.A."/>
            <person name="Alexeev D.G."/>
            <person name="Kostryukova E.S."/>
            <person name="Muller R."/>
            <person name="Govorun V.M."/>
        </authorList>
    </citation>
    <scope>NUCLEOTIDE SEQUENCE [LARGE SCALE GENOMIC DNA]</scope>
    <source>
        <strain evidence="9 10">KOS6</strain>
    </source>
</reference>
<dbReference type="PRINTS" id="PR00811">
    <property type="entry name" value="BCTERIALGSPD"/>
</dbReference>
<dbReference type="InterPro" id="IPR001775">
    <property type="entry name" value="GspD/PilQ"/>
</dbReference>
<evidence type="ECO:0000256" key="6">
    <source>
        <dbReference type="SAM" id="SignalP"/>
    </source>
</evidence>
<feature type="signal peptide" evidence="6">
    <location>
        <begin position="1"/>
        <end position="18"/>
    </location>
</feature>
<dbReference type="InterPro" id="IPR038591">
    <property type="entry name" value="NolW-like_sf"/>
</dbReference>
<dbReference type="PANTHER" id="PTHR30332">
    <property type="entry name" value="PROBABLE GENERAL SECRETION PATHWAY PROTEIN D"/>
    <property type="match status" value="1"/>
</dbReference>
<dbReference type="OrthoDB" id="9775455at2"/>
<evidence type="ECO:0000259" key="8">
    <source>
        <dbReference type="Pfam" id="PF03958"/>
    </source>
</evidence>
<dbReference type="GO" id="GO:0009306">
    <property type="term" value="P:protein secretion"/>
    <property type="evidence" value="ECO:0007669"/>
    <property type="project" value="InterPro"/>
</dbReference>
<sequence length="427" mass="45297">MVRYLLFFVIFFASSAFAQERVEFFDSSLRDLVEWSSPIIGRPVVVGADVSNVPVSVFASFDGAGELAALLEQTVLSSGLFYSDSGRVIRISSQPIPETFELETAVLQLQHLQSDFAAGSIRELLSSLSNVPGSDTPVTGVQVSASPTTNSVIITATQSQIAAVRRVLDEIDRPRRQVVITAVVAELADDDFESLGLNVGAALGGDSSDFNVSGRAVASRDVSDLGFSLTFNGPTLSAFLQAVKSTGRNRILSTPQLLTLNREPASIVVGQNVPFITGETTSGATPASDPFRTISRQDVGVTLSVRPLITPSGSIELQVEQSASSVSSDLSAADIITNTRRIKTTVQLQDGGGVLLGGLRSQETERTASRVPVLSSIPVVGRLFRFDSTRDRATNLVVLLTARVHGDNDVVQVPDPVLPLLGVLGDD</sequence>
<evidence type="ECO:0000256" key="4">
    <source>
        <dbReference type="RuleBase" id="RU004003"/>
    </source>
</evidence>
<comment type="subcellular location">
    <subcellularLocation>
        <location evidence="5">Cell outer membrane</location>
    </subcellularLocation>
    <subcellularLocation>
        <location evidence="1">Membrane</location>
    </subcellularLocation>
</comment>
<feature type="domain" description="Type II/III secretion system secretin-like" evidence="7">
    <location>
        <begin position="242"/>
        <end position="404"/>
    </location>
</feature>